<organism evidence="2 3">
    <name type="scientific">Characodon lateralis</name>
    <dbReference type="NCBI Taxonomy" id="208331"/>
    <lineage>
        <taxon>Eukaryota</taxon>
        <taxon>Metazoa</taxon>
        <taxon>Chordata</taxon>
        <taxon>Craniata</taxon>
        <taxon>Vertebrata</taxon>
        <taxon>Euteleostomi</taxon>
        <taxon>Actinopterygii</taxon>
        <taxon>Neopterygii</taxon>
        <taxon>Teleostei</taxon>
        <taxon>Neoteleostei</taxon>
        <taxon>Acanthomorphata</taxon>
        <taxon>Ovalentaria</taxon>
        <taxon>Atherinomorphae</taxon>
        <taxon>Cyprinodontiformes</taxon>
        <taxon>Goodeidae</taxon>
        <taxon>Characodon</taxon>
    </lineage>
</organism>
<gene>
    <name evidence="2" type="ORF">CHARACLAT_007092</name>
</gene>
<reference evidence="2 3" key="1">
    <citation type="submission" date="2021-06" db="EMBL/GenBank/DDBJ databases">
        <authorList>
            <person name="Palmer J.M."/>
        </authorList>
    </citation>
    <scope>NUCLEOTIDE SEQUENCE [LARGE SCALE GENOMIC DNA]</scope>
    <source>
        <strain evidence="2 3">CL_MEX2019</strain>
        <tissue evidence="2">Muscle</tissue>
    </source>
</reference>
<dbReference type="Proteomes" id="UP001352852">
    <property type="component" value="Unassembled WGS sequence"/>
</dbReference>
<accession>A0ABU7EAQ4</accession>
<dbReference type="EMBL" id="JAHUTJ010049566">
    <property type="protein sequence ID" value="MED6283273.1"/>
    <property type="molecule type" value="Genomic_DNA"/>
</dbReference>
<feature type="compositionally biased region" description="Polar residues" evidence="1">
    <location>
        <begin position="75"/>
        <end position="87"/>
    </location>
</feature>
<evidence type="ECO:0000313" key="3">
    <source>
        <dbReference type="Proteomes" id="UP001352852"/>
    </source>
</evidence>
<comment type="caution">
    <text evidence="2">The sequence shown here is derived from an EMBL/GenBank/DDBJ whole genome shotgun (WGS) entry which is preliminary data.</text>
</comment>
<sequence>MFCWAVTSFQRPSLRYRESFRKSLGAQQHAGSPSLPLGLSLLMSPEQRGRVLQTFTAPYLPSRTGLLSHTEEENSAPSPQRQRSSHQLNDEPQ</sequence>
<proteinExistence type="predicted"/>
<evidence type="ECO:0000256" key="1">
    <source>
        <dbReference type="SAM" id="MobiDB-lite"/>
    </source>
</evidence>
<keyword evidence="3" id="KW-1185">Reference proteome</keyword>
<feature type="region of interest" description="Disordered" evidence="1">
    <location>
        <begin position="62"/>
        <end position="93"/>
    </location>
</feature>
<protein>
    <submittedName>
        <fullName evidence="2">Uncharacterized protein</fullName>
    </submittedName>
</protein>
<evidence type="ECO:0000313" key="2">
    <source>
        <dbReference type="EMBL" id="MED6283273.1"/>
    </source>
</evidence>
<name>A0ABU7EAQ4_9TELE</name>